<gene>
    <name evidence="1" type="ORF">BU058_12720</name>
</gene>
<sequence length="65" mass="7529">MEDREIVRGVIVVLPKSYIYKDLIGKRIASKYVNNIEYPIEITHLHYSKLNADNNLIMLVDVLIA</sequence>
<organism evidence="1 2">
    <name type="scientific">Staphylococcus succinus</name>
    <dbReference type="NCBI Taxonomy" id="61015"/>
    <lineage>
        <taxon>Bacteria</taxon>
        <taxon>Bacillati</taxon>
        <taxon>Bacillota</taxon>
        <taxon>Bacilli</taxon>
        <taxon>Bacillales</taxon>
        <taxon>Staphylococcaceae</taxon>
        <taxon>Staphylococcus</taxon>
    </lineage>
</organism>
<dbReference type="AlphaFoldDB" id="A0A9Q6HM96"/>
<dbReference type="Proteomes" id="UP000241960">
    <property type="component" value="Unassembled WGS sequence"/>
</dbReference>
<evidence type="ECO:0000313" key="1">
    <source>
        <dbReference type="EMBL" id="PTI73785.1"/>
    </source>
</evidence>
<comment type="caution">
    <text evidence="1">The sequence shown here is derived from an EMBL/GenBank/DDBJ whole genome shotgun (WGS) entry which is preliminary data.</text>
</comment>
<evidence type="ECO:0000313" key="2">
    <source>
        <dbReference type="Proteomes" id="UP000241960"/>
    </source>
</evidence>
<reference evidence="1 2" key="1">
    <citation type="journal article" date="2016" name="Front. Microbiol.">
        <title>Comprehensive Phylogenetic Analysis of Bovine Non-aureus Staphylococci Species Based on Whole-Genome Sequencing.</title>
        <authorList>
            <person name="Naushad S."/>
            <person name="Barkema H.W."/>
            <person name="Luby C."/>
            <person name="Condas L.A."/>
            <person name="Nobrega D.B."/>
            <person name="Carson D.A."/>
            <person name="De Buck J."/>
        </authorList>
    </citation>
    <scope>NUCLEOTIDE SEQUENCE [LARGE SCALE GENOMIC DNA]</scope>
    <source>
        <strain evidence="1 2">SNUC 1231</strain>
    </source>
</reference>
<name>A0A9Q6HM96_9STAP</name>
<dbReference type="EMBL" id="PZFQ01000061">
    <property type="protein sequence ID" value="PTI73785.1"/>
    <property type="molecule type" value="Genomic_DNA"/>
</dbReference>
<accession>A0A9Q6HM96</accession>
<proteinExistence type="predicted"/>
<dbReference type="RefSeq" id="WP_107545408.1">
    <property type="nucleotide sequence ID" value="NZ_PZFQ01000061.1"/>
</dbReference>
<protein>
    <submittedName>
        <fullName evidence="1">Uncharacterized protein</fullName>
    </submittedName>
</protein>